<keyword evidence="5" id="KW-0964">Secreted</keyword>
<dbReference type="GO" id="GO:0005576">
    <property type="term" value="C:extracellular region"/>
    <property type="evidence" value="ECO:0007669"/>
    <property type="project" value="UniProtKB-SubCell"/>
</dbReference>
<keyword evidence="11" id="KW-0282">Flagellum</keyword>
<evidence type="ECO:0000259" key="9">
    <source>
        <dbReference type="Pfam" id="PF21158"/>
    </source>
</evidence>
<dbReference type="GO" id="GO:0009424">
    <property type="term" value="C:bacterial-type flagellum hook"/>
    <property type="evidence" value="ECO:0007669"/>
    <property type="project" value="InterPro"/>
</dbReference>
<name>A0AAW9PZU1_9BURK</name>
<evidence type="ECO:0000256" key="1">
    <source>
        <dbReference type="ARBA" id="ARBA00004365"/>
    </source>
</evidence>
<dbReference type="GO" id="GO:0005198">
    <property type="term" value="F:structural molecule activity"/>
    <property type="evidence" value="ECO:0007669"/>
    <property type="project" value="InterPro"/>
</dbReference>
<dbReference type="AlphaFoldDB" id="A0AAW9PZU1"/>
<dbReference type="InterPro" id="IPR002371">
    <property type="entry name" value="FlgK"/>
</dbReference>
<dbReference type="Pfam" id="PF22638">
    <property type="entry name" value="FlgK_D1"/>
    <property type="match status" value="1"/>
</dbReference>
<dbReference type="GO" id="GO:0044780">
    <property type="term" value="P:bacterial-type flagellum assembly"/>
    <property type="evidence" value="ECO:0007669"/>
    <property type="project" value="InterPro"/>
</dbReference>
<dbReference type="InterPro" id="IPR019776">
    <property type="entry name" value="Flagellar_basal_body_rod_CS"/>
</dbReference>
<evidence type="ECO:0000313" key="12">
    <source>
        <dbReference type="Proteomes" id="UP001336250"/>
    </source>
</evidence>
<evidence type="ECO:0000256" key="2">
    <source>
        <dbReference type="ARBA" id="ARBA00004613"/>
    </source>
</evidence>
<dbReference type="EMBL" id="JAZIBG010000012">
    <property type="protein sequence ID" value="MEF7613076.1"/>
    <property type="molecule type" value="Genomic_DNA"/>
</dbReference>
<dbReference type="RefSeq" id="WP_332288006.1">
    <property type="nucleotide sequence ID" value="NZ_JAZIBG010000012.1"/>
</dbReference>
<evidence type="ECO:0000259" key="8">
    <source>
        <dbReference type="Pfam" id="PF06429"/>
    </source>
</evidence>
<organism evidence="11 12">
    <name type="scientific">Aquincola agrisoli</name>
    <dbReference type="NCBI Taxonomy" id="3119538"/>
    <lineage>
        <taxon>Bacteria</taxon>
        <taxon>Pseudomonadati</taxon>
        <taxon>Pseudomonadota</taxon>
        <taxon>Betaproteobacteria</taxon>
        <taxon>Burkholderiales</taxon>
        <taxon>Sphaerotilaceae</taxon>
        <taxon>Aquincola</taxon>
    </lineage>
</organism>
<dbReference type="Pfam" id="PF06429">
    <property type="entry name" value="Flg_bbr_C"/>
    <property type="match status" value="1"/>
</dbReference>
<dbReference type="Proteomes" id="UP001336250">
    <property type="component" value="Unassembled WGS sequence"/>
</dbReference>
<dbReference type="InterPro" id="IPR049119">
    <property type="entry name" value="FlgK_D2-like"/>
</dbReference>
<gene>
    <name evidence="11" type="primary">flgK</name>
    <name evidence="11" type="ORF">V4F39_04070</name>
</gene>
<comment type="similarity">
    <text evidence="3">Belongs to the flagella basal body rod proteins family.</text>
</comment>
<dbReference type="PRINTS" id="PR01005">
    <property type="entry name" value="FLGHOOKAP1"/>
</dbReference>
<feature type="domain" description="Flagellar basal body rod protein N-terminal" evidence="7">
    <location>
        <begin position="8"/>
        <end position="35"/>
    </location>
</feature>
<comment type="caution">
    <text evidence="11">The sequence shown here is derived from an EMBL/GenBank/DDBJ whole genome shotgun (WGS) entry which is preliminary data.</text>
</comment>
<dbReference type="PANTHER" id="PTHR30033:SF1">
    <property type="entry name" value="FLAGELLAR HOOK-ASSOCIATED PROTEIN 1"/>
    <property type="match status" value="1"/>
</dbReference>
<dbReference type="PANTHER" id="PTHR30033">
    <property type="entry name" value="FLAGELLAR HOOK-ASSOCIATED PROTEIN 1"/>
    <property type="match status" value="1"/>
</dbReference>
<evidence type="ECO:0000259" key="7">
    <source>
        <dbReference type="Pfam" id="PF00460"/>
    </source>
</evidence>
<evidence type="ECO:0000259" key="10">
    <source>
        <dbReference type="Pfam" id="PF22638"/>
    </source>
</evidence>
<reference evidence="11 12" key="1">
    <citation type="submission" date="2024-02" db="EMBL/GenBank/DDBJ databases">
        <title>Genome sequence of Aquincola sp. MAHUQ-54.</title>
        <authorList>
            <person name="Huq M.A."/>
        </authorList>
    </citation>
    <scope>NUCLEOTIDE SEQUENCE [LARGE SCALE GENOMIC DNA]</scope>
    <source>
        <strain evidence="11 12">MAHUQ-54</strain>
    </source>
</reference>
<protein>
    <recommendedName>
        <fullName evidence="4">Flagellar hook-associated protein 1</fullName>
    </recommendedName>
</protein>
<dbReference type="InterPro" id="IPR053927">
    <property type="entry name" value="FlgK_helical"/>
</dbReference>
<evidence type="ECO:0000313" key="11">
    <source>
        <dbReference type="EMBL" id="MEF7613076.1"/>
    </source>
</evidence>
<dbReference type="Pfam" id="PF00460">
    <property type="entry name" value="Flg_bb_rod"/>
    <property type="match status" value="1"/>
</dbReference>
<evidence type="ECO:0000256" key="3">
    <source>
        <dbReference type="ARBA" id="ARBA00009677"/>
    </source>
</evidence>
<feature type="domain" description="Flagellar basal-body/hook protein C-terminal" evidence="8">
    <location>
        <begin position="615"/>
        <end position="653"/>
    </location>
</feature>
<sequence>MGSALLSIGTRAMTANYAKLQTISNNISNANVAGYSRQDVMLETNKGHFSGAGFFGKGVNVVTVTRSQDKFLTAEAATTKSAAMMDLTRLSQLQALEKVFPTGEDGVGHAAGQFLNAMVDLASNPQDLSARQVALSRASELSARFANAGLQLDSLQAGVTADLKTSVGTVNEITANIARVNQEIAKVNGLGHSPNDLLDQRDQLVSQLSQFVQVTTLPAEDGTMGVFMAGGQRLVLGNQATPLQIAPDPMDASRSALGIVEAGGGLRMLQADSLTGGSISGLLKFQNQDLVNARTSLGQMAAAFSARVNEQQGLGLDLGNPPGAGVPIFSVGAPTAGPASTNAKDASGNYLAGVSLSVADATQLEASEYELQADPGNAGRFLLTRRSDGMVRSIANGDTVDGITVNVSGTPGANDRFLLQPVTRAANGMKTVLNDPKGIAAASPVAATANASNTGTATVDSLTVVSSSIDAARTATFAFGAANGAGVDYTWSLHDPATGTTTTGTGTWQSGQPIALNGFELELKGVPASGDSFTVAPTQFPAANNGNALALAALRDETMVGRRLDASGQPAGGTTITDAYANTMAGVGVAVQGANASAQISAGVADTLAQRLASTTGVNLDEEAAQLIQFQQSYQAAAKILQVAQQVFDTLLNAAGA</sequence>
<feature type="domain" description="Flagellar hook-associated protein FlgK helical" evidence="10">
    <location>
        <begin position="93"/>
        <end position="323"/>
    </location>
</feature>
<keyword evidence="11" id="KW-0966">Cell projection</keyword>
<keyword evidence="12" id="KW-1185">Reference proteome</keyword>
<dbReference type="NCBIfam" id="TIGR02492">
    <property type="entry name" value="flgK_ends"/>
    <property type="match status" value="1"/>
</dbReference>
<keyword evidence="11" id="KW-0969">Cilium</keyword>
<dbReference type="InterPro" id="IPR010930">
    <property type="entry name" value="Flg_bb/hook_C_dom"/>
</dbReference>
<feature type="domain" description="Flagellar hook-associated protein 1 D2-like" evidence="9">
    <location>
        <begin position="352"/>
        <end position="421"/>
    </location>
</feature>
<comment type="subcellular location">
    <subcellularLocation>
        <location evidence="1">Bacterial flagellum</location>
    </subcellularLocation>
    <subcellularLocation>
        <location evidence="2">Secreted</location>
    </subcellularLocation>
</comment>
<dbReference type="InterPro" id="IPR001444">
    <property type="entry name" value="Flag_bb_rod_N"/>
</dbReference>
<dbReference type="Pfam" id="PF21158">
    <property type="entry name" value="flgK_1st_1"/>
    <property type="match status" value="1"/>
</dbReference>
<dbReference type="SUPFAM" id="SSF64518">
    <property type="entry name" value="Phase 1 flagellin"/>
    <property type="match status" value="2"/>
</dbReference>
<evidence type="ECO:0000256" key="5">
    <source>
        <dbReference type="ARBA" id="ARBA00022525"/>
    </source>
</evidence>
<evidence type="ECO:0000256" key="4">
    <source>
        <dbReference type="ARBA" id="ARBA00016244"/>
    </source>
</evidence>
<dbReference type="PROSITE" id="PS00588">
    <property type="entry name" value="FLAGELLA_BB_ROD"/>
    <property type="match status" value="1"/>
</dbReference>
<evidence type="ECO:0000256" key="6">
    <source>
        <dbReference type="ARBA" id="ARBA00023143"/>
    </source>
</evidence>
<keyword evidence="6" id="KW-0975">Bacterial flagellum</keyword>
<accession>A0AAW9PZU1</accession>
<proteinExistence type="inferred from homology"/>